<accession>A0A248UAB1</accession>
<reference evidence="9 11" key="1">
    <citation type="submission" date="2017-07" db="EMBL/GenBank/DDBJ databases">
        <title>Phylogenetic study on the rhizospheric bacterium Ochrobactrum sp. A44.</title>
        <authorList>
            <person name="Krzyzanowska D.M."/>
            <person name="Ossowicki A."/>
            <person name="Rajewska M."/>
            <person name="Maciag T."/>
            <person name="Kaczynski Z."/>
            <person name="Czerwicka M."/>
            <person name="Jafra S."/>
        </authorList>
    </citation>
    <scope>NUCLEOTIDE SEQUENCE [LARGE SCALE GENOMIC DNA]</scope>
    <source>
        <strain evidence="9 11">A44</strain>
    </source>
</reference>
<feature type="active site" evidence="6">
    <location>
        <position position="254"/>
    </location>
</feature>
<dbReference type="InterPro" id="IPR016162">
    <property type="entry name" value="Ald_DH_N"/>
</dbReference>
<evidence type="ECO:0000256" key="2">
    <source>
        <dbReference type="ARBA" id="ARBA00023002"/>
    </source>
</evidence>
<evidence type="ECO:0000313" key="11">
    <source>
        <dbReference type="Proteomes" id="UP000215256"/>
    </source>
</evidence>
<dbReference type="KEGG" id="och:CES85_4130"/>
<dbReference type="InterPro" id="IPR016161">
    <property type="entry name" value="Ald_DH/histidinol_DH"/>
</dbReference>
<dbReference type="InterPro" id="IPR029510">
    <property type="entry name" value="Ald_DH_CS_GLU"/>
</dbReference>
<dbReference type="EC" id="1.2.1.3" evidence="4"/>
<keyword evidence="12" id="KW-1185">Reference proteome</keyword>
<evidence type="ECO:0000256" key="5">
    <source>
        <dbReference type="ARBA" id="ARBA00049194"/>
    </source>
</evidence>
<dbReference type="SUPFAM" id="SSF53720">
    <property type="entry name" value="ALDH-like"/>
    <property type="match status" value="1"/>
</dbReference>
<evidence type="ECO:0000256" key="3">
    <source>
        <dbReference type="ARBA" id="ARBA00023097"/>
    </source>
</evidence>
<gene>
    <name evidence="9" type="ORF">CES85_4130</name>
    <name evidence="10" type="ORF">F3W84_06050</name>
</gene>
<evidence type="ECO:0000256" key="4">
    <source>
        <dbReference type="ARBA" id="ARBA00024226"/>
    </source>
</evidence>
<dbReference type="PROSITE" id="PS00687">
    <property type="entry name" value="ALDEHYDE_DEHYDR_GLU"/>
    <property type="match status" value="1"/>
</dbReference>
<name>A0A248UAB1_9HYPH</name>
<comment type="catalytic activity">
    <reaction evidence="5">
        <text>an aldehyde + NAD(+) + H2O = a carboxylate + NADH + 2 H(+)</text>
        <dbReference type="Rhea" id="RHEA:16185"/>
        <dbReference type="ChEBI" id="CHEBI:15377"/>
        <dbReference type="ChEBI" id="CHEBI:15378"/>
        <dbReference type="ChEBI" id="CHEBI:17478"/>
        <dbReference type="ChEBI" id="CHEBI:29067"/>
        <dbReference type="ChEBI" id="CHEBI:57540"/>
        <dbReference type="ChEBI" id="CHEBI:57945"/>
        <dbReference type="EC" id="1.2.1.3"/>
    </reaction>
</comment>
<organism evidence="9 11">
    <name type="scientific">Ochrobactrum quorumnocens</name>
    <dbReference type="NCBI Taxonomy" id="271865"/>
    <lineage>
        <taxon>Bacteria</taxon>
        <taxon>Pseudomonadati</taxon>
        <taxon>Pseudomonadota</taxon>
        <taxon>Alphaproteobacteria</taxon>
        <taxon>Hyphomicrobiales</taxon>
        <taxon>Brucellaceae</taxon>
        <taxon>Brucella/Ochrobactrum group</taxon>
        <taxon>Ochrobactrum</taxon>
    </lineage>
</organism>
<dbReference type="Pfam" id="PF00171">
    <property type="entry name" value="Aldedh"/>
    <property type="match status" value="1"/>
</dbReference>
<keyword evidence="2 7" id="KW-0560">Oxidoreductase</keyword>
<reference evidence="10 12" key="2">
    <citation type="submission" date="2019-09" db="EMBL/GenBank/DDBJ databases">
        <title>Biological control of the noxious weed angled onion (Allium triquetrum) thwarted by endophytic bacteria in Victoria, Australia.</title>
        <authorList>
            <person name="Tehranchian P."/>
            <person name="Adair R.J."/>
            <person name="Van T.H."/>
            <person name="Morrison P.D."/>
            <person name="Williams H."/>
            <person name="Lawrie A.C."/>
        </authorList>
    </citation>
    <scope>NUCLEOTIDE SEQUENCE [LARGE SCALE GENOMIC DNA]</scope>
    <source>
        <strain evidence="10 12">RPTAtOch1</strain>
    </source>
</reference>
<dbReference type="OrthoDB" id="9812625at2"/>
<dbReference type="Proteomes" id="UP000327108">
    <property type="component" value="Unassembled WGS sequence"/>
</dbReference>
<dbReference type="FunFam" id="3.40.309.10:FF:000012">
    <property type="entry name" value="Betaine aldehyde dehydrogenase"/>
    <property type="match status" value="1"/>
</dbReference>
<evidence type="ECO:0000256" key="6">
    <source>
        <dbReference type="PROSITE-ProRule" id="PRU10007"/>
    </source>
</evidence>
<feature type="domain" description="Aldehyde dehydrogenase" evidence="8">
    <location>
        <begin position="22"/>
        <end position="478"/>
    </location>
</feature>
<evidence type="ECO:0000256" key="7">
    <source>
        <dbReference type="RuleBase" id="RU003345"/>
    </source>
</evidence>
<dbReference type="FunFam" id="3.40.605.10:FF:000007">
    <property type="entry name" value="NAD/NADP-dependent betaine aldehyde dehydrogenase"/>
    <property type="match status" value="1"/>
</dbReference>
<dbReference type="InterPro" id="IPR016163">
    <property type="entry name" value="Ald_DH_C"/>
</dbReference>
<dbReference type="PANTHER" id="PTHR42804:SF1">
    <property type="entry name" value="ALDEHYDE DEHYDROGENASE-RELATED"/>
    <property type="match status" value="1"/>
</dbReference>
<dbReference type="InterPro" id="IPR016160">
    <property type="entry name" value="Ald_DH_CS_CYS"/>
</dbReference>
<dbReference type="CDD" id="cd07138">
    <property type="entry name" value="ALDH_CddD_SSP0762"/>
    <property type="match status" value="1"/>
</dbReference>
<evidence type="ECO:0000259" key="8">
    <source>
        <dbReference type="Pfam" id="PF00171"/>
    </source>
</evidence>
<dbReference type="Proteomes" id="UP000215256">
    <property type="component" value="Chromosome 2"/>
</dbReference>
<dbReference type="PANTHER" id="PTHR42804">
    <property type="entry name" value="ALDEHYDE DEHYDROGENASE"/>
    <property type="match status" value="1"/>
</dbReference>
<proteinExistence type="inferred from homology"/>
<evidence type="ECO:0000313" key="10">
    <source>
        <dbReference type="EMBL" id="KAA9369692.1"/>
    </source>
</evidence>
<dbReference type="AlphaFoldDB" id="A0A248UAB1"/>
<evidence type="ECO:0000313" key="12">
    <source>
        <dbReference type="Proteomes" id="UP000327108"/>
    </source>
</evidence>
<evidence type="ECO:0000313" key="9">
    <source>
        <dbReference type="EMBL" id="ASV83351.1"/>
    </source>
</evidence>
<dbReference type="EMBL" id="VYXQ01000004">
    <property type="protein sequence ID" value="KAA9369692.1"/>
    <property type="molecule type" value="Genomic_DNA"/>
</dbReference>
<dbReference type="GO" id="GO:0004029">
    <property type="term" value="F:aldehyde dehydrogenase (NAD+) activity"/>
    <property type="evidence" value="ECO:0007669"/>
    <property type="project" value="UniProtKB-EC"/>
</dbReference>
<dbReference type="Gene3D" id="3.40.605.10">
    <property type="entry name" value="Aldehyde Dehydrogenase, Chain A, domain 1"/>
    <property type="match status" value="1"/>
</dbReference>
<dbReference type="EMBL" id="CP022603">
    <property type="protein sequence ID" value="ASV83351.1"/>
    <property type="molecule type" value="Genomic_DNA"/>
</dbReference>
<protein>
    <recommendedName>
        <fullName evidence="4">aldehyde dehydrogenase (NAD(+))</fullName>
        <ecNumber evidence="4">1.2.1.3</ecNumber>
    </recommendedName>
</protein>
<evidence type="ECO:0000256" key="1">
    <source>
        <dbReference type="ARBA" id="ARBA00009986"/>
    </source>
</evidence>
<dbReference type="RefSeq" id="WP_095445651.1">
    <property type="nucleotide sequence ID" value="NZ_CP022603.1"/>
</dbReference>
<dbReference type="PROSITE" id="PS00070">
    <property type="entry name" value="ALDEHYDE_DEHYDR_CYS"/>
    <property type="match status" value="1"/>
</dbReference>
<keyword evidence="3" id="KW-0558">Oxidation</keyword>
<sequence>MLQKNLDQKTDFYIDGAWRSPLEAKSIEVINPATEKPYAVISAGSAADIDLAVAAARKAFPSWSETPAEERIGYIRRIVEIYERRLEEMAQAISKEMGAPIKLARESQAAAGLSHTKAFIAAFENFEFEEILSQKHSNQAIVREPIGVCGLITPWNWPMNQIALKVIPAIAVGCTVILKPSEIAPMSAMLFAEFVDEAGLPKGVFNLVNGEGPVVGEAMSQHPDIDMMSFTGSTRAGTAVSRAAAATVKRVSLELGGKSPNIVFADSDLEKAIERGVNHCFENTGQSCNAPTRMLVERSVYDKAVEFAKKAAAKTTVDDPAKDGEHIGPLSSSIQFEKVQALIQKGIDEGARLIVGGTGRPDGISEGDFVKPTIFADVNNDMTIAREEIFGPVLAMIPFDTEEEAIAVANDTPYGLAAYIQTGNPERAKRVARKLRAGMIQINGTSRAPGSPFGGYKQSGNGREGGKWGLEDFMEVKLISG</sequence>
<dbReference type="InterPro" id="IPR015590">
    <property type="entry name" value="Aldehyde_DH_dom"/>
</dbReference>
<dbReference type="Gene3D" id="3.40.309.10">
    <property type="entry name" value="Aldehyde Dehydrogenase, Chain A, domain 2"/>
    <property type="match status" value="1"/>
</dbReference>
<comment type="similarity">
    <text evidence="1 7">Belongs to the aldehyde dehydrogenase family.</text>
</comment>